<keyword evidence="4" id="KW-1185">Reference proteome</keyword>
<evidence type="ECO:0000313" key="1">
    <source>
        <dbReference type="EMBL" id="CNE18033.1"/>
    </source>
</evidence>
<name>A0A0T9KPD9_YERKR</name>
<evidence type="ECO:0000313" key="3">
    <source>
        <dbReference type="Proteomes" id="UP000045824"/>
    </source>
</evidence>
<reference evidence="1 3" key="1">
    <citation type="submission" date="2015-03" db="EMBL/GenBank/DDBJ databases">
        <authorList>
            <person name="Murphy D."/>
        </authorList>
    </citation>
    <scope>NUCLEOTIDE SEQUENCE [LARGE SCALE GENOMIC DNA]</scope>
    <source>
        <strain evidence="1 3">FCF326</strain>
    </source>
</reference>
<reference evidence="2 4" key="2">
    <citation type="submission" date="2017-05" db="EMBL/GenBank/DDBJ databases">
        <title>Whole genome sequencing of Yersinia kristensenii.</title>
        <authorList>
            <person name="Campioni F."/>
        </authorList>
    </citation>
    <scope>NUCLEOTIDE SEQUENCE [LARGE SCALE GENOMIC DNA]</scope>
    <source>
        <strain evidence="2 4">CFSAN060538</strain>
    </source>
</reference>
<dbReference type="RefSeq" id="WP_050095535.1">
    <property type="nucleotide sequence ID" value="NZ_CAWMAB010000002.1"/>
</dbReference>
<organism evidence="1 3">
    <name type="scientific">Yersinia kristensenii</name>
    <dbReference type="NCBI Taxonomy" id="28152"/>
    <lineage>
        <taxon>Bacteria</taxon>
        <taxon>Pseudomonadati</taxon>
        <taxon>Pseudomonadota</taxon>
        <taxon>Gammaproteobacteria</taxon>
        <taxon>Enterobacterales</taxon>
        <taxon>Yersiniaceae</taxon>
        <taxon>Yersinia</taxon>
    </lineage>
</organism>
<gene>
    <name evidence="2" type="ORF">CBW52_20875</name>
    <name evidence="1" type="ORF">ERS008491_00600</name>
</gene>
<evidence type="ECO:0000313" key="4">
    <source>
        <dbReference type="Proteomes" id="UP000195840"/>
    </source>
</evidence>
<proteinExistence type="predicted"/>
<dbReference type="AlphaFoldDB" id="A0A0T9KPD9"/>
<sequence length="141" mass="15726">MSGEHIGVPAHSEKVCFDYTEFLAVSCKKRWSFIDAIYGVMPIFGMVVKSQTELEKTPQERLTALALQVLSTQLSDETNIIRLIHLAEQQGITVLDIQLPYPLETSQLGEIIQKFPLSMRLSQKGECLSVDISGIDNKSSL</sequence>
<dbReference type="EMBL" id="CPYI01000002">
    <property type="protein sequence ID" value="CNE18033.1"/>
    <property type="molecule type" value="Genomic_DNA"/>
</dbReference>
<protein>
    <submittedName>
        <fullName evidence="1">Uncharacterized protein</fullName>
    </submittedName>
</protein>
<accession>A0A0T9KPD9</accession>
<dbReference type="EMBL" id="NHOG01000030">
    <property type="protein sequence ID" value="OVZ77061.1"/>
    <property type="molecule type" value="Genomic_DNA"/>
</dbReference>
<dbReference type="Proteomes" id="UP000045824">
    <property type="component" value="Unassembled WGS sequence"/>
</dbReference>
<dbReference type="Proteomes" id="UP000195840">
    <property type="component" value="Unassembled WGS sequence"/>
</dbReference>
<evidence type="ECO:0000313" key="2">
    <source>
        <dbReference type="EMBL" id="OVZ77061.1"/>
    </source>
</evidence>